<sequence length="186" mass="21680">MQKYVALSVQPLWDKYIFEENVDSGAFGSVKKVKNTQDGKFYAMKTQNIKALMTRVPNNYSNEMVRIIREINTFRLSHPNITEFKESYFTDEDEFAIVTELAETNLQAFRENTQLNNAQIADIMIQILKGTIHLHNQNIMHRDLSPDNILVFENGQRFKICDFGMAQLLSSTRNKFKRVIQLQHLS</sequence>
<accession>A0A078A6C3</accession>
<gene>
    <name evidence="2" type="primary">Contig16097.g17160</name>
    <name evidence="2" type="ORF">STYLEM_6715</name>
</gene>
<dbReference type="InterPro" id="IPR008266">
    <property type="entry name" value="Tyr_kinase_AS"/>
</dbReference>
<feature type="domain" description="Protein kinase" evidence="1">
    <location>
        <begin position="16"/>
        <end position="186"/>
    </location>
</feature>
<keyword evidence="2" id="KW-0808">Transferase</keyword>
<dbReference type="CDD" id="cd00180">
    <property type="entry name" value="PKc"/>
    <property type="match status" value="1"/>
</dbReference>
<dbReference type="Proteomes" id="UP000039865">
    <property type="component" value="Unassembled WGS sequence"/>
</dbReference>
<dbReference type="PROSITE" id="PS00109">
    <property type="entry name" value="PROTEIN_KINASE_TYR"/>
    <property type="match status" value="1"/>
</dbReference>
<evidence type="ECO:0000313" key="2">
    <source>
        <dbReference type="EMBL" id="CDW77749.1"/>
    </source>
</evidence>
<keyword evidence="2" id="KW-0418">Kinase</keyword>
<organism evidence="2 3">
    <name type="scientific">Stylonychia lemnae</name>
    <name type="common">Ciliate</name>
    <dbReference type="NCBI Taxonomy" id="5949"/>
    <lineage>
        <taxon>Eukaryota</taxon>
        <taxon>Sar</taxon>
        <taxon>Alveolata</taxon>
        <taxon>Ciliophora</taxon>
        <taxon>Intramacronucleata</taxon>
        <taxon>Spirotrichea</taxon>
        <taxon>Stichotrichia</taxon>
        <taxon>Sporadotrichida</taxon>
        <taxon>Oxytrichidae</taxon>
        <taxon>Stylonychinae</taxon>
        <taxon>Stylonychia</taxon>
    </lineage>
</organism>
<dbReference type="PROSITE" id="PS50011">
    <property type="entry name" value="PROTEIN_KINASE_DOM"/>
    <property type="match status" value="1"/>
</dbReference>
<dbReference type="EMBL" id="CCKQ01006436">
    <property type="protein sequence ID" value="CDW77749.1"/>
    <property type="molecule type" value="Genomic_DNA"/>
</dbReference>
<dbReference type="AlphaFoldDB" id="A0A078A6C3"/>
<name>A0A078A6C3_STYLE</name>
<evidence type="ECO:0000313" key="3">
    <source>
        <dbReference type="Proteomes" id="UP000039865"/>
    </source>
</evidence>
<dbReference type="GO" id="GO:0005524">
    <property type="term" value="F:ATP binding"/>
    <property type="evidence" value="ECO:0007669"/>
    <property type="project" value="InterPro"/>
</dbReference>
<dbReference type="GO" id="GO:0005634">
    <property type="term" value="C:nucleus"/>
    <property type="evidence" value="ECO:0007669"/>
    <property type="project" value="TreeGrafter"/>
</dbReference>
<proteinExistence type="predicted"/>
<dbReference type="InParanoid" id="A0A078A6C3"/>
<dbReference type="InterPro" id="IPR011009">
    <property type="entry name" value="Kinase-like_dom_sf"/>
</dbReference>
<dbReference type="GO" id="GO:0004674">
    <property type="term" value="F:protein serine/threonine kinase activity"/>
    <property type="evidence" value="ECO:0007669"/>
    <property type="project" value="TreeGrafter"/>
</dbReference>
<dbReference type="SUPFAM" id="SSF56112">
    <property type="entry name" value="Protein kinase-like (PK-like)"/>
    <property type="match status" value="1"/>
</dbReference>
<dbReference type="PANTHER" id="PTHR44167:SF24">
    <property type="entry name" value="SERINE_THREONINE-PROTEIN KINASE CHK2"/>
    <property type="match status" value="1"/>
</dbReference>
<keyword evidence="3" id="KW-1185">Reference proteome</keyword>
<evidence type="ECO:0000259" key="1">
    <source>
        <dbReference type="PROSITE" id="PS50011"/>
    </source>
</evidence>
<dbReference type="Pfam" id="PF00069">
    <property type="entry name" value="Pkinase"/>
    <property type="match status" value="1"/>
</dbReference>
<reference evidence="2 3" key="1">
    <citation type="submission" date="2014-06" db="EMBL/GenBank/DDBJ databases">
        <authorList>
            <person name="Swart Estienne"/>
        </authorList>
    </citation>
    <scope>NUCLEOTIDE SEQUENCE [LARGE SCALE GENOMIC DNA]</scope>
    <source>
        <strain evidence="2 3">130c</strain>
    </source>
</reference>
<dbReference type="Gene3D" id="1.10.510.10">
    <property type="entry name" value="Transferase(Phosphotransferase) domain 1"/>
    <property type="match status" value="1"/>
</dbReference>
<protein>
    <submittedName>
        <fullName evidence="2">Camk family protein kinase</fullName>
    </submittedName>
</protein>
<dbReference type="OrthoDB" id="7869584at2759"/>
<dbReference type="GO" id="GO:0044773">
    <property type="term" value="P:mitotic DNA damage checkpoint signaling"/>
    <property type="evidence" value="ECO:0007669"/>
    <property type="project" value="TreeGrafter"/>
</dbReference>
<dbReference type="PANTHER" id="PTHR44167">
    <property type="entry name" value="OVARIAN-SPECIFIC SERINE/THREONINE-PROTEIN KINASE LOK-RELATED"/>
    <property type="match status" value="1"/>
</dbReference>
<dbReference type="Gene3D" id="3.30.200.20">
    <property type="entry name" value="Phosphorylase Kinase, domain 1"/>
    <property type="match status" value="1"/>
</dbReference>
<dbReference type="InterPro" id="IPR000719">
    <property type="entry name" value="Prot_kinase_dom"/>
</dbReference>
<dbReference type="GO" id="GO:0005737">
    <property type="term" value="C:cytoplasm"/>
    <property type="evidence" value="ECO:0007669"/>
    <property type="project" value="TreeGrafter"/>
</dbReference>